<dbReference type="AlphaFoldDB" id="A0A5C6MLJ0"/>
<dbReference type="EMBL" id="RHFK02000022">
    <property type="protein sequence ID" value="TWW55743.1"/>
    <property type="molecule type" value="Genomic_DNA"/>
</dbReference>
<gene>
    <name evidence="2" type="ORF">D4764_09G0007930</name>
</gene>
<keyword evidence="3" id="KW-1185">Reference proteome</keyword>
<evidence type="ECO:0000313" key="2">
    <source>
        <dbReference type="EMBL" id="TWW55743.1"/>
    </source>
</evidence>
<proteinExistence type="predicted"/>
<organism evidence="2 3">
    <name type="scientific">Takifugu flavidus</name>
    <name type="common">sansaifugu</name>
    <dbReference type="NCBI Taxonomy" id="433684"/>
    <lineage>
        <taxon>Eukaryota</taxon>
        <taxon>Metazoa</taxon>
        <taxon>Chordata</taxon>
        <taxon>Craniata</taxon>
        <taxon>Vertebrata</taxon>
        <taxon>Euteleostomi</taxon>
        <taxon>Actinopterygii</taxon>
        <taxon>Neopterygii</taxon>
        <taxon>Teleostei</taxon>
        <taxon>Neoteleostei</taxon>
        <taxon>Acanthomorphata</taxon>
        <taxon>Eupercaria</taxon>
        <taxon>Tetraodontiformes</taxon>
        <taxon>Tetradontoidea</taxon>
        <taxon>Tetraodontidae</taxon>
        <taxon>Takifugu</taxon>
    </lineage>
</organism>
<name>A0A5C6MLJ0_9TELE</name>
<sequence length="111" mass="12056">MVTGFSFAVGPMISDPAHAQWRPDGGCGGVSAVHRSSPWWGWLVCSSLPIRMTCGHLTEPDPEVCAQRRRPRLAAWPRGLCVYLLPGPRPGYGRGSDGGATSGRFDPRRPR</sequence>
<comment type="caution">
    <text evidence="2">The sequence shown here is derived from an EMBL/GenBank/DDBJ whole genome shotgun (WGS) entry which is preliminary data.</text>
</comment>
<feature type="compositionally biased region" description="Gly residues" evidence="1">
    <location>
        <begin position="90"/>
        <end position="101"/>
    </location>
</feature>
<evidence type="ECO:0000313" key="3">
    <source>
        <dbReference type="Proteomes" id="UP000324091"/>
    </source>
</evidence>
<evidence type="ECO:0000256" key="1">
    <source>
        <dbReference type="SAM" id="MobiDB-lite"/>
    </source>
</evidence>
<reference evidence="2 3" key="1">
    <citation type="submission" date="2019-04" db="EMBL/GenBank/DDBJ databases">
        <title>Chromosome genome assembly for Takifugu flavidus.</title>
        <authorList>
            <person name="Xiao S."/>
        </authorList>
    </citation>
    <scope>NUCLEOTIDE SEQUENCE [LARGE SCALE GENOMIC DNA]</scope>
    <source>
        <strain evidence="2">HTHZ2018</strain>
        <tissue evidence="2">Muscle</tissue>
    </source>
</reference>
<feature type="region of interest" description="Disordered" evidence="1">
    <location>
        <begin position="88"/>
        <end position="111"/>
    </location>
</feature>
<dbReference type="Proteomes" id="UP000324091">
    <property type="component" value="Chromosome 9"/>
</dbReference>
<protein>
    <submittedName>
        <fullName evidence="2">Uncharacterized protein</fullName>
    </submittedName>
</protein>
<accession>A0A5C6MLJ0</accession>